<keyword evidence="1" id="KW-1133">Transmembrane helix</keyword>
<gene>
    <name evidence="2" type="ORF">PSON_ATCC_30995.1.T0220188</name>
</gene>
<sequence>MFLLLLILQLASSYFINKDELKIIDHHLQQTTDHDLLNATYKEYLVGQIDAADQIIAISSLSSTFNQTIQVAILALNKQQTYTVYSLFYDKLQLQHFTINSQTPKFISTCTAIAFDLQQYVLACGQNYYFQNGTLIQLNYIEMQNTIQFQSHQNGFIVITKTSIFYFDFNFKLERKQQHTAQAFLITHQYLYIAQQQIIIIQNINEQDDFENISFECNQSIKAFAVFQDHLYVQCEKFQDIHYSGKIIEYPEIQTVSLSQTRKFLIIDSRIAQNIKYNTQIYSSKYKIYPLNFEDHLITFKDKNVYIVQLLDLSQISAKNAQDNFQIGELQFLVVDYGLKALKVNQSTNNQLQQPQTQTYYYSDYIIGNDLIVGGDGVDSGFLVKNLDNQLLSTDNLLSVIKYELEKIAFFFLEDQIIYADICLFNQINIDYKCIDSYIFTRIQSQLTDFQAIYSQITDQLVIAYTTEDSKGLQIFINDILYKEEENSVKYFLGQEFLVLIKKQSKQWIEIFRLQFQIYDLEAKLYINENIIQIVFGSGEIYILDNNNQIRAISDSIFGWQQVFIQKFNQTILSINYSEDQLLITSEKEIFIYSQYQLRGIVQYNLFQPKAFYTTDKYFYIQNSTHLIQLILTQKQALSNSLFRVIQQPFNYSLFLISYSQFELLFMNNKVLGLYNEKKFSISSQCERTEYFNLLKKKLKFSNSFNESLEIDISIVGTQLALRVIPYSLETLLKPLNRININDIFDGPISNIYIKESDKAQLKQMISQSKMMATYLTENKITDLIYFQNDKTLLFHSQLLQLCVINQECQTLQIIEDQMCKYLDQAQEYAFVICQNYLLYFNKTSPQNINKLTTNFSKIQKLSVDKNYISIYGLCDLKKYIAIYENFNLIYYNLTNELQDILIVNNTLFQLSLIELTIIDAKLKIVSINLLEELSTFNYSKFFVDTQFRQIKYLSNNNYLITTNNGPTIQIEITQDYKIQFLKRYTSIPGYIPIELTQITNEVFSVVFFDYQQVVAVFYQIQSQELIPYFQSIELGRIIASSYIRKSLENRFVIRDISNNSKLIEYDVNNNAQVLSNQKTEESLFLTFVAENFHFQTMNESLRLQIKIISEQEFDHQEQINLIEIFLYSFFGLILLLIILLIARQIRRYLLLKSFNDREKKKFDEEKLEYN</sequence>
<feature type="transmembrane region" description="Helical" evidence="1">
    <location>
        <begin position="1125"/>
        <end position="1143"/>
    </location>
</feature>
<dbReference type="OrthoDB" id="299482at2759"/>
<dbReference type="Proteomes" id="UP000692954">
    <property type="component" value="Unassembled WGS sequence"/>
</dbReference>
<dbReference type="AlphaFoldDB" id="A0A8S1LGQ1"/>
<reference evidence="2" key="1">
    <citation type="submission" date="2021-01" db="EMBL/GenBank/DDBJ databases">
        <authorList>
            <consortium name="Genoscope - CEA"/>
            <person name="William W."/>
        </authorList>
    </citation>
    <scope>NUCLEOTIDE SEQUENCE</scope>
</reference>
<evidence type="ECO:0000256" key="1">
    <source>
        <dbReference type="SAM" id="Phobius"/>
    </source>
</evidence>
<proteinExistence type="predicted"/>
<organism evidence="2 3">
    <name type="scientific">Paramecium sonneborni</name>
    <dbReference type="NCBI Taxonomy" id="65129"/>
    <lineage>
        <taxon>Eukaryota</taxon>
        <taxon>Sar</taxon>
        <taxon>Alveolata</taxon>
        <taxon>Ciliophora</taxon>
        <taxon>Intramacronucleata</taxon>
        <taxon>Oligohymenophorea</taxon>
        <taxon>Peniculida</taxon>
        <taxon>Parameciidae</taxon>
        <taxon>Paramecium</taxon>
    </lineage>
</organism>
<protein>
    <recommendedName>
        <fullName evidence="4">Transmembrane protein</fullName>
    </recommendedName>
</protein>
<name>A0A8S1LGQ1_9CILI</name>
<dbReference type="EMBL" id="CAJJDN010000022">
    <property type="protein sequence ID" value="CAD8066930.1"/>
    <property type="molecule type" value="Genomic_DNA"/>
</dbReference>
<keyword evidence="1" id="KW-0472">Membrane</keyword>
<evidence type="ECO:0008006" key="4">
    <source>
        <dbReference type="Google" id="ProtNLM"/>
    </source>
</evidence>
<accession>A0A8S1LGQ1</accession>
<keyword evidence="3" id="KW-1185">Reference proteome</keyword>
<evidence type="ECO:0000313" key="3">
    <source>
        <dbReference type="Proteomes" id="UP000692954"/>
    </source>
</evidence>
<keyword evidence="1" id="KW-0812">Transmembrane</keyword>
<evidence type="ECO:0000313" key="2">
    <source>
        <dbReference type="EMBL" id="CAD8066930.1"/>
    </source>
</evidence>
<comment type="caution">
    <text evidence="2">The sequence shown here is derived from an EMBL/GenBank/DDBJ whole genome shotgun (WGS) entry which is preliminary data.</text>
</comment>